<dbReference type="InterPro" id="IPR011604">
    <property type="entry name" value="PDDEXK-like_dom_sf"/>
</dbReference>
<dbReference type="PANTHER" id="PTHR46609">
    <property type="entry name" value="EXONUCLEASE, PHAGE-TYPE/RECB, C-TERMINAL DOMAIN-CONTAINING PROTEIN"/>
    <property type="match status" value="1"/>
</dbReference>
<evidence type="ECO:0000313" key="3">
    <source>
        <dbReference type="Proteomes" id="UP001154329"/>
    </source>
</evidence>
<dbReference type="CDD" id="cd22343">
    <property type="entry name" value="PDDEXK_lambda_exonuclease-like"/>
    <property type="match status" value="1"/>
</dbReference>
<evidence type="ECO:0000259" key="1">
    <source>
        <dbReference type="Pfam" id="PF09588"/>
    </source>
</evidence>
<gene>
    <name evidence="2" type="ORF">APHIGO_LOCUS1207</name>
</gene>
<sequence length="245" mass="28527">MNLESNDMSSDDFDRCKQIFLNNLAVTDEQRARIERDTVGQKNNDLWKQYKSQRLTASYFGRVCKLRSVDSRPKCVENILYDSFLGDRNTRYGINNEENARQQVGKTLGKQIHLSGLFIHKTLHYLGASPDGLVDEVDGDSILEITCPSSIQEYTPREAFENGKLKFMTENNEGQLVLKEEDKRYYQVQGELNISEKTYCYFVVWTPKGNIFVSRSKRRQLKLRKESIDDKPKFDKQNNILKCIK</sequence>
<feature type="domain" description="YqaJ viral recombinase" evidence="1">
    <location>
        <begin position="47"/>
        <end position="157"/>
    </location>
</feature>
<dbReference type="SUPFAM" id="SSF52980">
    <property type="entry name" value="Restriction endonuclease-like"/>
    <property type="match status" value="1"/>
</dbReference>
<reference evidence="2" key="1">
    <citation type="submission" date="2022-02" db="EMBL/GenBank/DDBJ databases">
        <authorList>
            <person name="King R."/>
        </authorList>
    </citation>
    <scope>NUCLEOTIDE SEQUENCE</scope>
</reference>
<accession>A0A9P0ILI5</accession>
<proteinExistence type="predicted"/>
<evidence type="ECO:0000313" key="2">
    <source>
        <dbReference type="EMBL" id="CAH1710464.1"/>
    </source>
</evidence>
<dbReference type="InterPro" id="IPR019080">
    <property type="entry name" value="YqaJ_viral_recombinase"/>
</dbReference>
<dbReference type="EMBL" id="OU899034">
    <property type="protein sequence ID" value="CAH1710464.1"/>
    <property type="molecule type" value="Genomic_DNA"/>
</dbReference>
<reference evidence="2" key="2">
    <citation type="submission" date="2022-10" db="EMBL/GenBank/DDBJ databases">
        <authorList>
            <consortium name="ENA_rothamsted_submissions"/>
            <consortium name="culmorum"/>
            <person name="King R."/>
        </authorList>
    </citation>
    <scope>NUCLEOTIDE SEQUENCE</scope>
</reference>
<dbReference type="PANTHER" id="PTHR46609:SF8">
    <property type="entry name" value="YQAJ VIRAL RECOMBINASE DOMAIN-CONTAINING PROTEIN"/>
    <property type="match status" value="1"/>
</dbReference>
<dbReference type="AlphaFoldDB" id="A0A9P0ILI5"/>
<keyword evidence="3" id="KW-1185">Reference proteome</keyword>
<dbReference type="Gene3D" id="3.90.320.10">
    <property type="match status" value="1"/>
</dbReference>
<dbReference type="InterPro" id="IPR051703">
    <property type="entry name" value="NF-kappa-B_Signaling_Reg"/>
</dbReference>
<protein>
    <recommendedName>
        <fullName evidence="1">YqaJ viral recombinase domain-containing protein</fullName>
    </recommendedName>
</protein>
<dbReference type="GO" id="GO:0006281">
    <property type="term" value="P:DNA repair"/>
    <property type="evidence" value="ECO:0007669"/>
    <property type="project" value="UniProtKB-ARBA"/>
</dbReference>
<dbReference type="Pfam" id="PF09588">
    <property type="entry name" value="YqaJ"/>
    <property type="match status" value="1"/>
</dbReference>
<name>A0A9P0ILI5_APHGO</name>
<dbReference type="Proteomes" id="UP001154329">
    <property type="component" value="Chromosome 1"/>
</dbReference>
<dbReference type="InterPro" id="IPR011335">
    <property type="entry name" value="Restrct_endonuc-II-like"/>
</dbReference>
<organism evidence="2 3">
    <name type="scientific">Aphis gossypii</name>
    <name type="common">Cotton aphid</name>
    <dbReference type="NCBI Taxonomy" id="80765"/>
    <lineage>
        <taxon>Eukaryota</taxon>
        <taxon>Metazoa</taxon>
        <taxon>Ecdysozoa</taxon>
        <taxon>Arthropoda</taxon>
        <taxon>Hexapoda</taxon>
        <taxon>Insecta</taxon>
        <taxon>Pterygota</taxon>
        <taxon>Neoptera</taxon>
        <taxon>Paraneoptera</taxon>
        <taxon>Hemiptera</taxon>
        <taxon>Sternorrhyncha</taxon>
        <taxon>Aphidomorpha</taxon>
        <taxon>Aphidoidea</taxon>
        <taxon>Aphididae</taxon>
        <taxon>Aphidini</taxon>
        <taxon>Aphis</taxon>
        <taxon>Aphis</taxon>
    </lineage>
</organism>